<evidence type="ECO:0000256" key="4">
    <source>
        <dbReference type="SAM" id="SignalP"/>
    </source>
</evidence>
<feature type="compositionally biased region" description="Pro residues" evidence="2">
    <location>
        <begin position="145"/>
        <end position="155"/>
    </location>
</feature>
<dbReference type="InterPro" id="IPR022127">
    <property type="entry name" value="STIMATE/YPL162C"/>
</dbReference>
<dbReference type="Proteomes" id="UP000774617">
    <property type="component" value="Unassembled WGS sequence"/>
</dbReference>
<feature type="compositionally biased region" description="Basic and acidic residues" evidence="2">
    <location>
        <begin position="500"/>
        <end position="511"/>
    </location>
</feature>
<feature type="region of interest" description="Disordered" evidence="2">
    <location>
        <begin position="137"/>
        <end position="176"/>
    </location>
</feature>
<evidence type="ECO:0000313" key="7">
    <source>
        <dbReference type="Proteomes" id="UP000774617"/>
    </source>
</evidence>
<comment type="caution">
    <text evidence="6">The sequence shown here is derived from an EMBL/GenBank/DDBJ whole genome shotgun (WGS) entry which is preliminary data.</text>
</comment>
<protein>
    <recommendedName>
        <fullName evidence="1">peptidylprolyl isomerase</fullName>
        <ecNumber evidence="1">5.2.1.8</ecNumber>
    </recommendedName>
</protein>
<keyword evidence="1" id="KW-0413">Isomerase</keyword>
<dbReference type="InterPro" id="IPR046357">
    <property type="entry name" value="PPIase_dom_sf"/>
</dbReference>
<keyword evidence="3" id="KW-0472">Membrane</keyword>
<dbReference type="Pfam" id="PF00254">
    <property type="entry name" value="FKBP_C"/>
    <property type="match status" value="1"/>
</dbReference>
<accession>A0ABQ8GK40</accession>
<comment type="catalytic activity">
    <reaction evidence="1">
        <text>[protein]-peptidylproline (omega=180) = [protein]-peptidylproline (omega=0)</text>
        <dbReference type="Rhea" id="RHEA:16237"/>
        <dbReference type="Rhea" id="RHEA-COMP:10747"/>
        <dbReference type="Rhea" id="RHEA-COMP:10748"/>
        <dbReference type="ChEBI" id="CHEBI:83833"/>
        <dbReference type="ChEBI" id="CHEBI:83834"/>
        <dbReference type="EC" id="5.2.1.8"/>
    </reaction>
</comment>
<feature type="compositionally biased region" description="Basic and acidic residues" evidence="2">
    <location>
        <begin position="450"/>
        <end position="469"/>
    </location>
</feature>
<dbReference type="PANTHER" id="PTHR31735:SF1">
    <property type="entry name" value="VACUOLAR MEMBRANE PROTEIN YPL162C"/>
    <property type="match status" value="1"/>
</dbReference>
<evidence type="ECO:0000313" key="6">
    <source>
        <dbReference type="EMBL" id="KAH7058731.1"/>
    </source>
</evidence>
<keyword evidence="4" id="KW-0732">Signal</keyword>
<feature type="compositionally biased region" description="Basic and acidic residues" evidence="2">
    <location>
        <begin position="156"/>
        <end position="167"/>
    </location>
</feature>
<dbReference type="PROSITE" id="PS50059">
    <property type="entry name" value="FKBP_PPIASE"/>
    <property type="match status" value="1"/>
</dbReference>
<evidence type="ECO:0000256" key="3">
    <source>
        <dbReference type="SAM" id="Phobius"/>
    </source>
</evidence>
<feature type="transmembrane region" description="Helical" evidence="3">
    <location>
        <begin position="383"/>
        <end position="404"/>
    </location>
</feature>
<reference evidence="6 7" key="1">
    <citation type="journal article" date="2021" name="Nat. Commun.">
        <title>Genetic determinants of endophytism in the Arabidopsis root mycobiome.</title>
        <authorList>
            <person name="Mesny F."/>
            <person name="Miyauchi S."/>
            <person name="Thiergart T."/>
            <person name="Pickel B."/>
            <person name="Atanasova L."/>
            <person name="Karlsson M."/>
            <person name="Huettel B."/>
            <person name="Barry K.W."/>
            <person name="Haridas S."/>
            <person name="Chen C."/>
            <person name="Bauer D."/>
            <person name="Andreopoulos W."/>
            <person name="Pangilinan J."/>
            <person name="LaButti K."/>
            <person name="Riley R."/>
            <person name="Lipzen A."/>
            <person name="Clum A."/>
            <person name="Drula E."/>
            <person name="Henrissat B."/>
            <person name="Kohler A."/>
            <person name="Grigoriev I.V."/>
            <person name="Martin F.M."/>
            <person name="Hacquard S."/>
        </authorList>
    </citation>
    <scope>NUCLEOTIDE SEQUENCE [LARGE SCALE GENOMIC DNA]</scope>
    <source>
        <strain evidence="6 7">MPI-SDFR-AT-0080</strain>
    </source>
</reference>
<dbReference type="PANTHER" id="PTHR31735">
    <property type="entry name" value="VACUOLAR MEMBRANE PROTEIN YPL162C"/>
    <property type="match status" value="1"/>
</dbReference>
<feature type="transmembrane region" description="Helical" evidence="3">
    <location>
        <begin position="181"/>
        <end position="203"/>
    </location>
</feature>
<feature type="signal peptide" evidence="4">
    <location>
        <begin position="1"/>
        <end position="28"/>
    </location>
</feature>
<feature type="region of interest" description="Disordered" evidence="2">
    <location>
        <begin position="414"/>
        <end position="511"/>
    </location>
</feature>
<dbReference type="Gene3D" id="3.10.50.40">
    <property type="match status" value="1"/>
</dbReference>
<feature type="chain" id="PRO_5047323248" description="peptidylprolyl isomerase" evidence="4">
    <location>
        <begin position="29"/>
        <end position="511"/>
    </location>
</feature>
<keyword evidence="1" id="KW-0697">Rotamase</keyword>
<keyword evidence="3" id="KW-1133">Transmembrane helix</keyword>
<feature type="compositionally biased region" description="Low complexity" evidence="2">
    <location>
        <begin position="486"/>
        <end position="496"/>
    </location>
</feature>
<feature type="transmembrane region" description="Helical" evidence="3">
    <location>
        <begin position="342"/>
        <end position="363"/>
    </location>
</feature>
<evidence type="ECO:0000256" key="1">
    <source>
        <dbReference type="PROSITE-ProRule" id="PRU00277"/>
    </source>
</evidence>
<dbReference type="EMBL" id="JAGTJR010000006">
    <property type="protein sequence ID" value="KAH7058731.1"/>
    <property type="molecule type" value="Genomic_DNA"/>
</dbReference>
<dbReference type="Pfam" id="PF12400">
    <property type="entry name" value="STIMATE"/>
    <property type="match status" value="1"/>
</dbReference>
<dbReference type="InterPro" id="IPR001179">
    <property type="entry name" value="PPIase_FKBP_dom"/>
</dbReference>
<sequence length="511" mass="56394">MRLPRQPSAALSPLHHLLLLALPLVALADDLDIQVTKPVACTRKTHSGDRIEVHYRGTLHSDGSVFDESYKRGKPFAFTLGAGQVIEGWDEGLLDMCIGEGRKLTIPPELGYGKSGNGPIPPSATLVFETELMGIAGVDPDAEPASPPPPTPPPPHSEEEQHGDKGGPKHSGPDGNGECRLLGSFALLIQGALGLLALLSLVWKRYRERPRRPVKVWAFDVSKQVVGSMMLHLANLFMSMLSSGDFRVAAEESLEKHKPGFAQDKEMPNPCSFYLLNLAIDVGLHFVSRGDILTTIGIPILVGLLRVLHVLFLKTPVANPPESIKSGHYGSPPRATWWLKQCFIYFLGLFGMKFCVFIIFQLLPWLGWVGDWALRWTEGNEALQIAFVMLIFPLVMNALQYYIIDSFIKDSAGGDGHGSMHGSEEDEERRHLRESLDDDSDDDYSPPHTESVEPTRKRPSRIDTHDVALKEANPTAVPQYDDNRSIEASSSSSPRSTRSRTSDSKELGMKR</sequence>
<keyword evidence="7" id="KW-1185">Reference proteome</keyword>
<gene>
    <name evidence="6" type="ORF">B0J12DRAFT_696410</name>
</gene>
<keyword evidence="3" id="KW-0812">Transmembrane</keyword>
<evidence type="ECO:0000259" key="5">
    <source>
        <dbReference type="PROSITE" id="PS50059"/>
    </source>
</evidence>
<proteinExistence type="predicted"/>
<dbReference type="EC" id="5.2.1.8" evidence="1"/>
<feature type="domain" description="PPIase FKBP-type" evidence="5">
    <location>
        <begin position="48"/>
        <end position="136"/>
    </location>
</feature>
<organism evidence="6 7">
    <name type="scientific">Macrophomina phaseolina</name>
    <dbReference type="NCBI Taxonomy" id="35725"/>
    <lineage>
        <taxon>Eukaryota</taxon>
        <taxon>Fungi</taxon>
        <taxon>Dikarya</taxon>
        <taxon>Ascomycota</taxon>
        <taxon>Pezizomycotina</taxon>
        <taxon>Dothideomycetes</taxon>
        <taxon>Dothideomycetes incertae sedis</taxon>
        <taxon>Botryosphaeriales</taxon>
        <taxon>Botryosphaeriaceae</taxon>
        <taxon>Macrophomina</taxon>
    </lineage>
</organism>
<evidence type="ECO:0000256" key="2">
    <source>
        <dbReference type="SAM" id="MobiDB-lite"/>
    </source>
</evidence>
<name>A0ABQ8GK40_9PEZI</name>
<dbReference type="SUPFAM" id="SSF54534">
    <property type="entry name" value="FKBP-like"/>
    <property type="match status" value="1"/>
</dbReference>